<accession>A0A8S5LUG8</accession>
<proteinExistence type="predicted"/>
<reference evidence="1" key="1">
    <citation type="journal article" date="2021" name="Proc. Natl. Acad. Sci. U.S.A.">
        <title>A Catalog of Tens of Thousands of Viruses from Human Metagenomes Reveals Hidden Associations with Chronic Diseases.</title>
        <authorList>
            <person name="Tisza M.J."/>
            <person name="Buck C.B."/>
        </authorList>
    </citation>
    <scope>NUCLEOTIDE SEQUENCE</scope>
    <source>
        <strain evidence="1">Ctrub15</strain>
    </source>
</reference>
<protein>
    <submittedName>
        <fullName evidence="1">Tail tubular protein</fullName>
    </submittedName>
</protein>
<dbReference type="EMBL" id="BK014743">
    <property type="protein sequence ID" value="DAD73693.1"/>
    <property type="molecule type" value="Genomic_DNA"/>
</dbReference>
<sequence length="226" mass="25300">MATEVDICNLALSLLGEEANVVSIDPSDGLENAGLCGRWLPMAKRRLFEEADWSFAQKRARLSELSGVDATLYGSDKAYAYPSDAVRIIDLYEQKSATTNDYVFSIDPDDARPFEDDPVPRDRWRVEYNPSNSNRQIITNVEKAVAHYTAFIDSVALYPAYFTEPLVVLLASYLVGPIKRQSSASTEATNLMKQYQQSLSLAKTIDAQATRQKTLFVPTKISSRWV</sequence>
<evidence type="ECO:0000313" key="1">
    <source>
        <dbReference type="EMBL" id="DAD73693.1"/>
    </source>
</evidence>
<organism evidence="1">
    <name type="scientific">Podoviridae sp. ctrub15</name>
    <dbReference type="NCBI Taxonomy" id="2826581"/>
    <lineage>
        <taxon>Viruses</taxon>
        <taxon>Duplodnaviria</taxon>
        <taxon>Heunggongvirae</taxon>
        <taxon>Uroviricota</taxon>
        <taxon>Caudoviricetes</taxon>
    </lineage>
</organism>
<name>A0A8S5LUG8_9CAUD</name>